<feature type="binding site" evidence="3">
    <location>
        <position position="286"/>
    </location>
    <ligand>
        <name>FAD</name>
        <dbReference type="ChEBI" id="CHEBI:57692"/>
    </ligand>
</feature>
<dbReference type="PANTHER" id="PTHR11552:SF208">
    <property type="entry name" value="RE36204P-RELATED"/>
    <property type="match status" value="1"/>
</dbReference>
<dbReference type="GO" id="GO:0050660">
    <property type="term" value="F:flavin adenine dinucleotide binding"/>
    <property type="evidence" value="ECO:0007669"/>
    <property type="project" value="InterPro"/>
</dbReference>
<evidence type="ECO:0000313" key="7">
    <source>
        <dbReference type="EMBL" id="VEN58386.1"/>
    </source>
</evidence>
<feature type="domain" description="Glucose-methanol-choline oxidoreductase N-terminal" evidence="5">
    <location>
        <begin position="132"/>
        <end position="362"/>
    </location>
</feature>
<evidence type="ECO:0008006" key="9">
    <source>
        <dbReference type="Google" id="ProtNLM"/>
    </source>
</evidence>
<evidence type="ECO:0000259" key="5">
    <source>
        <dbReference type="Pfam" id="PF00732"/>
    </source>
</evidence>
<dbReference type="Gene3D" id="3.30.560.10">
    <property type="entry name" value="Glucose Oxidase, domain 3"/>
    <property type="match status" value="1"/>
</dbReference>
<evidence type="ECO:0000256" key="3">
    <source>
        <dbReference type="PIRSR" id="PIRSR000137-2"/>
    </source>
</evidence>
<feature type="active site" description="Proton donor" evidence="2">
    <location>
        <position position="566"/>
    </location>
</feature>
<dbReference type="Proteomes" id="UP000410492">
    <property type="component" value="Unassembled WGS sequence"/>
</dbReference>
<keyword evidence="8" id="KW-1185">Reference proteome</keyword>
<organism evidence="7 8">
    <name type="scientific">Callosobruchus maculatus</name>
    <name type="common">Southern cowpea weevil</name>
    <name type="synonym">Pulse bruchid</name>
    <dbReference type="NCBI Taxonomy" id="64391"/>
    <lineage>
        <taxon>Eukaryota</taxon>
        <taxon>Metazoa</taxon>
        <taxon>Ecdysozoa</taxon>
        <taxon>Arthropoda</taxon>
        <taxon>Hexapoda</taxon>
        <taxon>Insecta</taxon>
        <taxon>Pterygota</taxon>
        <taxon>Neoptera</taxon>
        <taxon>Endopterygota</taxon>
        <taxon>Coleoptera</taxon>
        <taxon>Polyphaga</taxon>
        <taxon>Cucujiformia</taxon>
        <taxon>Chrysomeloidea</taxon>
        <taxon>Chrysomelidae</taxon>
        <taxon>Bruchinae</taxon>
        <taxon>Bruchini</taxon>
        <taxon>Callosobruchus</taxon>
    </lineage>
</organism>
<name>A0A653DEW5_CALMS</name>
<keyword evidence="4" id="KW-0812">Transmembrane</keyword>
<dbReference type="EMBL" id="CAACVG010011585">
    <property type="protein sequence ID" value="VEN58386.1"/>
    <property type="molecule type" value="Genomic_DNA"/>
</dbReference>
<dbReference type="PIRSF" id="PIRSF000137">
    <property type="entry name" value="Alcohol_oxidase"/>
    <property type="match status" value="1"/>
</dbReference>
<feature type="transmembrane region" description="Helical" evidence="4">
    <location>
        <begin position="12"/>
        <end position="32"/>
    </location>
</feature>
<dbReference type="InterPro" id="IPR012132">
    <property type="entry name" value="GMC_OxRdtase"/>
</dbReference>
<proteinExistence type="inferred from homology"/>
<feature type="domain" description="Glucose-methanol-choline oxidoreductase C-terminal" evidence="6">
    <location>
        <begin position="476"/>
        <end position="619"/>
    </location>
</feature>
<accession>A0A653DEW5</accession>
<keyword evidence="4" id="KW-0472">Membrane</keyword>
<dbReference type="Pfam" id="PF05199">
    <property type="entry name" value="GMC_oxred_C"/>
    <property type="match status" value="1"/>
</dbReference>
<dbReference type="Pfam" id="PF00732">
    <property type="entry name" value="GMC_oxred_N"/>
    <property type="match status" value="1"/>
</dbReference>
<gene>
    <name evidence="7" type="ORF">CALMAC_LOCUS16765</name>
</gene>
<keyword evidence="3" id="KW-0274">FAD</keyword>
<evidence type="ECO:0000256" key="4">
    <source>
        <dbReference type="SAM" id="Phobius"/>
    </source>
</evidence>
<dbReference type="OrthoDB" id="269227at2759"/>
<evidence type="ECO:0000256" key="1">
    <source>
        <dbReference type="ARBA" id="ARBA00010790"/>
    </source>
</evidence>
<evidence type="ECO:0000313" key="8">
    <source>
        <dbReference type="Proteomes" id="UP000410492"/>
    </source>
</evidence>
<sequence length="643" mass="71974">MEYNRIKIVRSVLVIAITAFMANIPISNLRFLSDLATTIIDASAGIANSISEYKQYDVFPPHESPEEFDFVIVGASPSGSVIANRLSEISEWNVLLLEAGGVPSLLTEIPAAVAALDRSVYNWKTEAERQKGFCSGCLHNRRLNFGHGKGLGGGSIINYMICTRGNKMDYDNWEVMGNPGWSYQDLLPYFLKMEDANVAVNDSEYRAKGGPLGVSDVYFTTKLGDVFMEAAQQAGYPYVDYNGRQQMGVSRIQGTLRNGLRSDAENSYLRSVRHRKNLKIRTEAHVTKILMTDSKEAYGVEYSKDGRMYTVLAKKEVILSAGGLNSPQILMLSGIGPRSQLQEFDIPVIEDLAVGTIMYDHLTFLGAAFLINQPVGLQVLDYALDPQTYVDFMLHRRGPITSFALEVIAFLKTNLTEQNYPAWPDIELLLVPGHLSTDFGIFFKQIFNIDDEIYNSYWKPITGKPVFTVLPVLLQPLSKGNVRLRSKNPFDTGKYTENYFSDPENLDIKRMIAGIREIQRIASQPALKKFEPRLVTTPFPGCNRFTFDSDAYWECAIRAIPASIYHQQSTCRMGPRTNKEAVVDARLRVHGIRNLRVADISIFPRPTSGHTVCPAYAIGEKAADLIKEDWKAASTEDNLDDPY</sequence>
<protein>
    <recommendedName>
        <fullName evidence="9">Glucose-methanol-choline oxidoreductase N-terminal domain-containing protein</fullName>
    </recommendedName>
</protein>
<dbReference type="InterPro" id="IPR000172">
    <property type="entry name" value="GMC_OxRdtase_N"/>
</dbReference>
<dbReference type="InterPro" id="IPR036188">
    <property type="entry name" value="FAD/NAD-bd_sf"/>
</dbReference>
<evidence type="ECO:0000256" key="2">
    <source>
        <dbReference type="PIRSR" id="PIRSR000137-1"/>
    </source>
</evidence>
<dbReference type="InterPro" id="IPR007867">
    <property type="entry name" value="GMC_OxRtase_C"/>
</dbReference>
<keyword evidence="4" id="KW-1133">Transmembrane helix</keyword>
<evidence type="ECO:0000259" key="6">
    <source>
        <dbReference type="Pfam" id="PF05199"/>
    </source>
</evidence>
<dbReference type="Gene3D" id="3.50.50.60">
    <property type="entry name" value="FAD/NAD(P)-binding domain"/>
    <property type="match status" value="1"/>
</dbReference>
<feature type="active site" description="Proton acceptor" evidence="2">
    <location>
        <position position="610"/>
    </location>
</feature>
<reference evidence="7 8" key="1">
    <citation type="submission" date="2019-01" db="EMBL/GenBank/DDBJ databases">
        <authorList>
            <person name="Sayadi A."/>
        </authorList>
    </citation>
    <scope>NUCLEOTIDE SEQUENCE [LARGE SCALE GENOMIC DNA]</scope>
</reference>
<comment type="similarity">
    <text evidence="1">Belongs to the GMC oxidoreductase family.</text>
</comment>
<dbReference type="AlphaFoldDB" id="A0A653DEW5"/>
<dbReference type="GO" id="GO:0016614">
    <property type="term" value="F:oxidoreductase activity, acting on CH-OH group of donors"/>
    <property type="evidence" value="ECO:0007669"/>
    <property type="project" value="InterPro"/>
</dbReference>
<dbReference type="SUPFAM" id="SSF51905">
    <property type="entry name" value="FAD/NAD(P)-binding domain"/>
    <property type="match status" value="1"/>
</dbReference>
<keyword evidence="3" id="KW-0285">Flavoprotein</keyword>
<dbReference type="PANTHER" id="PTHR11552">
    <property type="entry name" value="GLUCOSE-METHANOL-CHOLINE GMC OXIDOREDUCTASE"/>
    <property type="match status" value="1"/>
</dbReference>
<comment type="cofactor">
    <cofactor evidence="3">
        <name>FAD</name>
        <dbReference type="ChEBI" id="CHEBI:57692"/>
    </cofactor>
</comment>
<dbReference type="SUPFAM" id="SSF54373">
    <property type="entry name" value="FAD-linked reductases, C-terminal domain"/>
    <property type="match status" value="1"/>
</dbReference>